<evidence type="ECO:0000313" key="2">
    <source>
        <dbReference type="Proteomes" id="UP000177300"/>
    </source>
</evidence>
<comment type="caution">
    <text evidence="1">The sequence shown here is derived from an EMBL/GenBank/DDBJ whole genome shotgun (WGS) entry which is preliminary data.</text>
</comment>
<dbReference type="Proteomes" id="UP000177300">
    <property type="component" value="Unassembled WGS sequence"/>
</dbReference>
<name>A0A1F5ID31_9BACT</name>
<organism evidence="1 2">
    <name type="scientific">Candidatus Curtissbacteria bacterium RIFCSPLOWO2_12_FULL_38_9</name>
    <dbReference type="NCBI Taxonomy" id="1797735"/>
    <lineage>
        <taxon>Bacteria</taxon>
        <taxon>Candidatus Curtissiibacteriota</taxon>
    </lineage>
</organism>
<protein>
    <submittedName>
        <fullName evidence="1">Uncharacterized protein</fullName>
    </submittedName>
</protein>
<reference evidence="1 2" key="1">
    <citation type="journal article" date="2016" name="Nat. Commun.">
        <title>Thousands of microbial genomes shed light on interconnected biogeochemical processes in an aquifer system.</title>
        <authorList>
            <person name="Anantharaman K."/>
            <person name="Brown C.T."/>
            <person name="Hug L.A."/>
            <person name="Sharon I."/>
            <person name="Castelle C.J."/>
            <person name="Probst A.J."/>
            <person name="Thomas B.C."/>
            <person name="Singh A."/>
            <person name="Wilkins M.J."/>
            <person name="Karaoz U."/>
            <person name="Brodie E.L."/>
            <person name="Williams K.H."/>
            <person name="Hubbard S.S."/>
            <person name="Banfield J.F."/>
        </authorList>
    </citation>
    <scope>NUCLEOTIDE SEQUENCE [LARGE SCALE GENOMIC DNA]</scope>
</reference>
<proteinExistence type="predicted"/>
<sequence length="104" mass="12105">MYDIVANSSRSVEKDFDTLINSLTVKESKKLLNTLSKFPKARPNINVDPELYGLVKKKKRFWQYYVQPTRQRVIYVVVGKADKKVIIRFAGTHDEAQAFLRNNN</sequence>
<evidence type="ECO:0000313" key="1">
    <source>
        <dbReference type="EMBL" id="OGE14231.1"/>
    </source>
</evidence>
<gene>
    <name evidence="1" type="ORF">A3G14_04280</name>
</gene>
<accession>A0A1F5ID31</accession>
<dbReference type="EMBL" id="MFBY01000003">
    <property type="protein sequence ID" value="OGE14231.1"/>
    <property type="molecule type" value="Genomic_DNA"/>
</dbReference>
<dbReference type="AlphaFoldDB" id="A0A1F5ID31"/>